<gene>
    <name evidence="5" type="ORF">SAMN02745911_0780</name>
</gene>
<evidence type="ECO:0000256" key="1">
    <source>
        <dbReference type="ARBA" id="ARBA00023015"/>
    </source>
</evidence>
<reference evidence="5 6" key="1">
    <citation type="submission" date="2016-11" db="EMBL/GenBank/DDBJ databases">
        <authorList>
            <person name="Varghese N."/>
            <person name="Submissions S."/>
        </authorList>
    </citation>
    <scope>NUCLEOTIDE SEQUENCE [LARGE SCALE GENOMIC DNA]</scope>
    <source>
        <strain evidence="5 6">DSM 21988</strain>
    </source>
</reference>
<dbReference type="Pfam" id="PF07729">
    <property type="entry name" value="FCD"/>
    <property type="match status" value="1"/>
</dbReference>
<keyword evidence="6" id="KW-1185">Reference proteome</keyword>
<evidence type="ECO:0000256" key="3">
    <source>
        <dbReference type="ARBA" id="ARBA00023163"/>
    </source>
</evidence>
<dbReference type="PANTHER" id="PTHR43537">
    <property type="entry name" value="TRANSCRIPTIONAL REGULATOR, GNTR FAMILY"/>
    <property type="match status" value="1"/>
</dbReference>
<name>A0ABY1I611_9HYPH</name>
<dbReference type="SUPFAM" id="SSF48008">
    <property type="entry name" value="GntR ligand-binding domain-like"/>
    <property type="match status" value="1"/>
</dbReference>
<evidence type="ECO:0000256" key="2">
    <source>
        <dbReference type="ARBA" id="ARBA00023125"/>
    </source>
</evidence>
<dbReference type="EMBL" id="FQZC01000001">
    <property type="protein sequence ID" value="SHI65815.1"/>
    <property type="molecule type" value="Genomic_DNA"/>
</dbReference>
<dbReference type="SMART" id="SM00345">
    <property type="entry name" value="HTH_GNTR"/>
    <property type="match status" value="1"/>
</dbReference>
<evidence type="ECO:0000313" key="5">
    <source>
        <dbReference type="EMBL" id="SHI65815.1"/>
    </source>
</evidence>
<organism evidence="5 6">
    <name type="scientific">Aureimonas altamirensis DSM 21988</name>
    <dbReference type="NCBI Taxonomy" id="1121026"/>
    <lineage>
        <taxon>Bacteria</taxon>
        <taxon>Pseudomonadati</taxon>
        <taxon>Pseudomonadota</taxon>
        <taxon>Alphaproteobacteria</taxon>
        <taxon>Hyphomicrobiales</taxon>
        <taxon>Aurantimonadaceae</taxon>
        <taxon>Aureimonas</taxon>
    </lineage>
</organism>
<keyword evidence="2 5" id="KW-0238">DNA-binding</keyword>
<dbReference type="PANTHER" id="PTHR43537:SF45">
    <property type="entry name" value="GNTR FAMILY REGULATORY PROTEIN"/>
    <property type="match status" value="1"/>
</dbReference>
<proteinExistence type="predicted"/>
<accession>A0ABY1I611</accession>
<dbReference type="Proteomes" id="UP000184290">
    <property type="component" value="Unassembled WGS sequence"/>
</dbReference>
<dbReference type="Gene3D" id="1.20.120.530">
    <property type="entry name" value="GntR ligand-binding domain-like"/>
    <property type="match status" value="1"/>
</dbReference>
<dbReference type="InterPro" id="IPR008920">
    <property type="entry name" value="TF_FadR/GntR_C"/>
</dbReference>
<dbReference type="InterPro" id="IPR000524">
    <property type="entry name" value="Tscrpt_reg_HTH_GntR"/>
</dbReference>
<dbReference type="Gene3D" id="1.10.10.10">
    <property type="entry name" value="Winged helix-like DNA-binding domain superfamily/Winged helix DNA-binding domain"/>
    <property type="match status" value="1"/>
</dbReference>
<evidence type="ECO:0000259" key="4">
    <source>
        <dbReference type="PROSITE" id="PS50949"/>
    </source>
</evidence>
<keyword evidence="3" id="KW-0804">Transcription</keyword>
<dbReference type="RefSeq" id="WP_060601524.1">
    <property type="nucleotide sequence ID" value="NZ_FQZC01000001.1"/>
</dbReference>
<dbReference type="PROSITE" id="PS50949">
    <property type="entry name" value="HTH_GNTR"/>
    <property type="match status" value="1"/>
</dbReference>
<dbReference type="InterPro" id="IPR011711">
    <property type="entry name" value="GntR_C"/>
</dbReference>
<keyword evidence="1" id="KW-0805">Transcription regulation</keyword>
<dbReference type="InterPro" id="IPR036390">
    <property type="entry name" value="WH_DNA-bd_sf"/>
</dbReference>
<dbReference type="InterPro" id="IPR036388">
    <property type="entry name" value="WH-like_DNA-bd_sf"/>
</dbReference>
<dbReference type="Pfam" id="PF00392">
    <property type="entry name" value="GntR"/>
    <property type="match status" value="1"/>
</dbReference>
<evidence type="ECO:0000313" key="6">
    <source>
        <dbReference type="Proteomes" id="UP000184290"/>
    </source>
</evidence>
<dbReference type="GO" id="GO:0003677">
    <property type="term" value="F:DNA binding"/>
    <property type="evidence" value="ECO:0007669"/>
    <property type="project" value="UniProtKB-KW"/>
</dbReference>
<comment type="caution">
    <text evidence="5">The sequence shown here is derived from an EMBL/GenBank/DDBJ whole genome shotgun (WGS) entry which is preliminary data.</text>
</comment>
<protein>
    <submittedName>
        <fullName evidence="5">DNA-binding transcriptional regulator, GntR family</fullName>
    </submittedName>
</protein>
<feature type="domain" description="HTH gntR-type" evidence="4">
    <location>
        <begin position="12"/>
        <end position="79"/>
    </location>
</feature>
<dbReference type="SUPFAM" id="SSF46785">
    <property type="entry name" value="Winged helix' DNA-binding domain"/>
    <property type="match status" value="1"/>
</dbReference>
<sequence length="248" mass="27921">MRPSTIVLDRSRQVAVQVYEILRERILAVELAPGALLVRGDIQEEFGVSQTPVRDALLRLQEEGLVDIFPQHATLVSRIDIGHARQAQFLRLSLELEAVRRLSADSPAETAAELAEVLEQQDRVADPSTHDRFDALDRDFHRVLYARSGNLGLWRMMRTRSTHLDRLRRLNLPMPGKMQAVLEDHRAIVRAVEAANRSGEAEQAMRRHLSGTLAMVDAISDRYPEFVLRDDEGAVVRRAEPGRVAAGL</sequence>
<dbReference type="SMART" id="SM00895">
    <property type="entry name" value="FCD"/>
    <property type="match status" value="1"/>
</dbReference>